<dbReference type="Proteomes" id="UP000016505">
    <property type="component" value="Chromosome I"/>
</dbReference>
<evidence type="ECO:0000256" key="1">
    <source>
        <dbReference type="PROSITE-ProRule" id="PRU00473"/>
    </source>
</evidence>
<gene>
    <name evidence="4" type="ORF">PARC_a1899</name>
</gene>
<dbReference type="InterPro" id="IPR006665">
    <property type="entry name" value="OmpA-like"/>
</dbReference>
<evidence type="ECO:0000313" key="4">
    <source>
        <dbReference type="EMBL" id="ATC86454.1"/>
    </source>
</evidence>
<dbReference type="Gene3D" id="3.30.1330.60">
    <property type="entry name" value="OmpA-like domain"/>
    <property type="match status" value="1"/>
</dbReference>
<dbReference type="KEGG" id="part:PARC_a1899"/>
<dbReference type="OrthoDB" id="9790048at2"/>
<accession>A0A290S2Q0</accession>
<evidence type="ECO:0000313" key="5">
    <source>
        <dbReference type="Proteomes" id="UP000016505"/>
    </source>
</evidence>
<dbReference type="RefSeq" id="WP_010552689.1">
    <property type="nucleotide sequence ID" value="NZ_CP011025.1"/>
</dbReference>
<evidence type="ECO:0000256" key="2">
    <source>
        <dbReference type="SAM" id="SignalP"/>
    </source>
</evidence>
<keyword evidence="2" id="KW-0732">Signal</keyword>
<dbReference type="InterPro" id="IPR050330">
    <property type="entry name" value="Bact_OuterMem_StrucFunc"/>
</dbReference>
<organism evidence="4 5">
    <name type="scientific">Pseudoalteromonas arctica A 37-1-2</name>
    <dbReference type="NCBI Taxonomy" id="1117313"/>
    <lineage>
        <taxon>Bacteria</taxon>
        <taxon>Pseudomonadati</taxon>
        <taxon>Pseudomonadota</taxon>
        <taxon>Gammaproteobacteria</taxon>
        <taxon>Alteromonadales</taxon>
        <taxon>Pseudoalteromonadaceae</taxon>
        <taxon>Pseudoalteromonas</taxon>
    </lineage>
</organism>
<feature type="domain" description="OmpA-like" evidence="3">
    <location>
        <begin position="161"/>
        <end position="264"/>
    </location>
</feature>
<proteinExistence type="predicted"/>
<feature type="signal peptide" evidence="2">
    <location>
        <begin position="1"/>
        <end position="22"/>
    </location>
</feature>
<dbReference type="GO" id="GO:0016020">
    <property type="term" value="C:membrane"/>
    <property type="evidence" value="ECO:0007669"/>
    <property type="project" value="UniProtKB-UniRule"/>
</dbReference>
<protein>
    <recommendedName>
        <fullName evidence="3">OmpA-like domain-containing protein</fullName>
    </recommendedName>
</protein>
<dbReference type="SUPFAM" id="SSF103088">
    <property type="entry name" value="OmpA-like"/>
    <property type="match status" value="1"/>
</dbReference>
<dbReference type="Pfam" id="PF00691">
    <property type="entry name" value="OmpA"/>
    <property type="match status" value="1"/>
</dbReference>
<reference evidence="4 5" key="1">
    <citation type="journal article" date="2012" name="J. Bacteriol.">
        <title>Genome sequences of type strains of seven species of the marine bacterium Pseudoalteromonas.</title>
        <authorList>
            <person name="Xie B.B."/>
            <person name="Shu Y.L."/>
            <person name="Qin Q.L."/>
            <person name="Rong J.C."/>
            <person name="Zhang X.Y."/>
            <person name="Chen X.L."/>
            <person name="Shi M."/>
            <person name="He H.L."/>
            <person name="Zhou B.C."/>
            <person name="Zhang Y.Z."/>
        </authorList>
    </citation>
    <scope>NUCLEOTIDE SEQUENCE [LARGE SCALE GENOMIC DNA]</scope>
    <source>
        <strain evidence="4 5">A 37-1-2</strain>
    </source>
</reference>
<evidence type="ECO:0000259" key="3">
    <source>
        <dbReference type="PROSITE" id="PS51123"/>
    </source>
</evidence>
<dbReference type="PANTHER" id="PTHR30329">
    <property type="entry name" value="STATOR ELEMENT OF FLAGELLAR MOTOR COMPLEX"/>
    <property type="match status" value="1"/>
</dbReference>
<name>A0A290S2Q0_9GAMM</name>
<dbReference type="PROSITE" id="PS51123">
    <property type="entry name" value="OMPA_2"/>
    <property type="match status" value="1"/>
</dbReference>
<dbReference type="InterPro" id="IPR036737">
    <property type="entry name" value="OmpA-like_sf"/>
</dbReference>
<dbReference type="PANTHER" id="PTHR30329:SF21">
    <property type="entry name" value="LIPOPROTEIN YIAD-RELATED"/>
    <property type="match status" value="1"/>
</dbReference>
<dbReference type="CDD" id="cd07185">
    <property type="entry name" value="OmpA_C-like"/>
    <property type="match status" value="1"/>
</dbReference>
<dbReference type="AlphaFoldDB" id="A0A290S2Q0"/>
<dbReference type="EMBL" id="CP011025">
    <property type="protein sequence ID" value="ATC86454.1"/>
    <property type="molecule type" value="Genomic_DNA"/>
</dbReference>
<sequence>MKKKYILPILFTSSLNTLYCNASMGLIEDNNRSTIESDFDNQESFIVDNRAMIASSSNFKNFEFNKYTNASDKFVKVYKYLMSQDYILVKECSFLECGNSIKLANDINSINFISDKSKQRVAIFKKGNDFQLIHLSSYEDNSFLFVRKMNDAKEDIALNKYDNQFKNVYFNLNSHKIEKSYYKNLKSIINNSSDETNIFITGHTDNSGNYDLNMQLSLKRAKAVADYLINNGINRSNIKIEAMGSLLPITSDDSKNRRVEISSY</sequence>
<feature type="chain" id="PRO_5012674052" description="OmpA-like domain-containing protein" evidence="2">
    <location>
        <begin position="23"/>
        <end position="264"/>
    </location>
</feature>
<keyword evidence="1" id="KW-0472">Membrane</keyword>